<dbReference type="EMBL" id="KZ293674">
    <property type="protein sequence ID" value="PBK88281.1"/>
    <property type="molecule type" value="Genomic_DNA"/>
</dbReference>
<reference evidence="2" key="1">
    <citation type="journal article" date="2017" name="Nat. Ecol. Evol.">
        <title>Genome expansion and lineage-specific genetic innovations in the forest pathogenic fungi Armillaria.</title>
        <authorList>
            <person name="Sipos G."/>
            <person name="Prasanna A.N."/>
            <person name="Walter M.C."/>
            <person name="O'Connor E."/>
            <person name="Balint B."/>
            <person name="Krizsan K."/>
            <person name="Kiss B."/>
            <person name="Hess J."/>
            <person name="Varga T."/>
            <person name="Slot J."/>
            <person name="Riley R."/>
            <person name="Boka B."/>
            <person name="Rigling D."/>
            <person name="Barry K."/>
            <person name="Lee J."/>
            <person name="Mihaltcheva S."/>
            <person name="LaButti K."/>
            <person name="Lipzen A."/>
            <person name="Waldron R."/>
            <person name="Moloney N.M."/>
            <person name="Sperisen C."/>
            <person name="Kredics L."/>
            <person name="Vagvoelgyi C."/>
            <person name="Patrignani A."/>
            <person name="Fitzpatrick D."/>
            <person name="Nagy I."/>
            <person name="Doyle S."/>
            <person name="Anderson J.B."/>
            <person name="Grigoriev I.V."/>
            <person name="Gueldener U."/>
            <person name="Muensterkoetter M."/>
            <person name="Nagy L.G."/>
        </authorList>
    </citation>
    <scope>NUCLEOTIDE SEQUENCE [LARGE SCALE GENOMIC DNA]</scope>
    <source>
        <strain evidence="2">Ar21-2</strain>
    </source>
</reference>
<dbReference type="InParanoid" id="A0A2H3CZ53"/>
<sequence length="174" mass="19774">MPSWVYAQGRLMAMSDNPKDQPAKDNRRTARVIGSSHKRLPDFTLHLVIAVFISTSRERPRRRSFCSPVCHPVAYAAIPNSWPVLSPLWCQAKITFSSRSDIVLGKIHKSLTILLQLPQFTVTVLHYSAINRVASPGICLSYVLQWEHHRLRAVEPHILRHDLPLHDVDTEAEA</sequence>
<protein>
    <submittedName>
        <fullName evidence="1">Uncharacterized protein</fullName>
    </submittedName>
</protein>
<evidence type="ECO:0000313" key="2">
    <source>
        <dbReference type="Proteomes" id="UP000217790"/>
    </source>
</evidence>
<keyword evidence="2" id="KW-1185">Reference proteome</keyword>
<evidence type="ECO:0000313" key="1">
    <source>
        <dbReference type="EMBL" id="PBK88281.1"/>
    </source>
</evidence>
<gene>
    <name evidence="1" type="ORF">ARMGADRAFT_436590</name>
</gene>
<dbReference type="AlphaFoldDB" id="A0A2H3CZ53"/>
<proteinExistence type="predicted"/>
<name>A0A2H3CZ53_ARMGA</name>
<organism evidence="1 2">
    <name type="scientific">Armillaria gallica</name>
    <name type="common">Bulbous honey fungus</name>
    <name type="synonym">Armillaria bulbosa</name>
    <dbReference type="NCBI Taxonomy" id="47427"/>
    <lineage>
        <taxon>Eukaryota</taxon>
        <taxon>Fungi</taxon>
        <taxon>Dikarya</taxon>
        <taxon>Basidiomycota</taxon>
        <taxon>Agaricomycotina</taxon>
        <taxon>Agaricomycetes</taxon>
        <taxon>Agaricomycetidae</taxon>
        <taxon>Agaricales</taxon>
        <taxon>Marasmiineae</taxon>
        <taxon>Physalacriaceae</taxon>
        <taxon>Armillaria</taxon>
    </lineage>
</organism>
<dbReference type="Proteomes" id="UP000217790">
    <property type="component" value="Unassembled WGS sequence"/>
</dbReference>
<accession>A0A2H3CZ53</accession>